<dbReference type="AlphaFoldDB" id="A0A1H4FI58"/>
<keyword evidence="2" id="KW-1185">Reference proteome</keyword>
<evidence type="ECO:0000313" key="1">
    <source>
        <dbReference type="EMBL" id="SEA96172.1"/>
    </source>
</evidence>
<accession>A0A1H4FI58</accession>
<protein>
    <submittedName>
        <fullName evidence="1">Uncharacterized protein</fullName>
    </submittedName>
</protein>
<name>A0A1H4FI58_9RHOB</name>
<dbReference type="RefSeq" id="WP_093255948.1">
    <property type="nucleotide sequence ID" value="NZ_FNQM01000022.1"/>
</dbReference>
<dbReference type="EMBL" id="FNQM01000022">
    <property type="protein sequence ID" value="SEA96172.1"/>
    <property type="molecule type" value="Genomic_DNA"/>
</dbReference>
<dbReference type="Proteomes" id="UP000198703">
    <property type="component" value="Unassembled WGS sequence"/>
</dbReference>
<sequence length="169" mass="18785">MLDLNTVVAAIQADAAEDTRYEIIWALGRICIDAVDEAAKTAYCSPPVWEFLTDWVIENREECPEDAFSVASLTDLLQTLARACVEVFSYSALPNDQWYPGAPVDLDMHDRGGAIMHRHAYNCAAVLCMVAHGEQGAKIVKGFDDLQDRNLRKMAELIGKRLGEKLKGR</sequence>
<evidence type="ECO:0000313" key="2">
    <source>
        <dbReference type="Proteomes" id="UP000198703"/>
    </source>
</evidence>
<dbReference type="STRING" id="89524.SAMN05444370_1222"/>
<gene>
    <name evidence="1" type="ORF">SAMN05444370_1222</name>
</gene>
<organism evidence="1 2">
    <name type="scientific">Rubrimonas cliftonensis</name>
    <dbReference type="NCBI Taxonomy" id="89524"/>
    <lineage>
        <taxon>Bacteria</taxon>
        <taxon>Pseudomonadati</taxon>
        <taxon>Pseudomonadota</taxon>
        <taxon>Alphaproteobacteria</taxon>
        <taxon>Rhodobacterales</taxon>
        <taxon>Paracoccaceae</taxon>
        <taxon>Rubrimonas</taxon>
    </lineage>
</organism>
<proteinExistence type="predicted"/>
<reference evidence="1 2" key="1">
    <citation type="submission" date="2016-10" db="EMBL/GenBank/DDBJ databases">
        <authorList>
            <person name="de Groot N.N."/>
        </authorList>
    </citation>
    <scope>NUCLEOTIDE SEQUENCE [LARGE SCALE GENOMIC DNA]</scope>
    <source>
        <strain evidence="1 2">DSM 15345</strain>
    </source>
</reference>